<reference evidence="1 2" key="1">
    <citation type="submission" date="2020-04" db="EMBL/GenBank/DDBJ databases">
        <authorList>
            <person name="Wallbank WR R."/>
            <person name="Pardo Diaz C."/>
            <person name="Kozak K."/>
            <person name="Martin S."/>
            <person name="Jiggins C."/>
            <person name="Moest M."/>
            <person name="Warren A I."/>
            <person name="Byers J.R.P. K."/>
            <person name="Montejo-Kovacevich G."/>
            <person name="Yen C E."/>
        </authorList>
    </citation>
    <scope>NUCLEOTIDE SEQUENCE [LARGE SCALE GENOMIC DNA]</scope>
</reference>
<accession>A0A8S1BHF8</accession>
<dbReference type="AlphaFoldDB" id="A0A8S1BHF8"/>
<keyword evidence="2" id="KW-1185">Reference proteome</keyword>
<organism evidence="1 2">
    <name type="scientific">Arctia plantaginis</name>
    <name type="common">Wood tiger moth</name>
    <name type="synonym">Phalaena plantaginis</name>
    <dbReference type="NCBI Taxonomy" id="874455"/>
    <lineage>
        <taxon>Eukaryota</taxon>
        <taxon>Metazoa</taxon>
        <taxon>Ecdysozoa</taxon>
        <taxon>Arthropoda</taxon>
        <taxon>Hexapoda</taxon>
        <taxon>Insecta</taxon>
        <taxon>Pterygota</taxon>
        <taxon>Neoptera</taxon>
        <taxon>Endopterygota</taxon>
        <taxon>Lepidoptera</taxon>
        <taxon>Glossata</taxon>
        <taxon>Ditrysia</taxon>
        <taxon>Noctuoidea</taxon>
        <taxon>Erebidae</taxon>
        <taxon>Arctiinae</taxon>
        <taxon>Arctia</taxon>
    </lineage>
</organism>
<proteinExistence type="predicted"/>
<dbReference type="Proteomes" id="UP000494106">
    <property type="component" value="Unassembled WGS sequence"/>
</dbReference>
<comment type="caution">
    <text evidence="1">The sequence shown here is derived from an EMBL/GenBank/DDBJ whole genome shotgun (WGS) entry which is preliminary data.</text>
</comment>
<dbReference type="EMBL" id="CADEBC010000594">
    <property type="protein sequence ID" value="CAB3257990.1"/>
    <property type="molecule type" value="Genomic_DNA"/>
</dbReference>
<dbReference type="OrthoDB" id="7477592at2759"/>
<sequence length="336" mass="36569">MANESKRLKCSNCNIVICEVLAFVQNKIDVMTEVSLVQICESAFSSDEIEVAKSLLFESVGKRLKTRKRQGKTLRNIEDIICLFKETDPEQVPIFVAKNLEKLPPVTFDHVDVTPLLKKIVLLEKAVHDIPHYYVSKRELKDHIDNMIGHFSENSLITREQNINNKMGGGLNNAGDSGPTAISTSGNSLPIIDEVNNDKGSSLLHNLINKSMHSCHSSPVNEIGTNEMQLPACGSAGAGSESETAGERILRCSSSNDTDNAVQAVLTTVNETAVERTGGGLVNVIVSDKKESITNNALSPPKHVSFSEVLQREGEWEVPEKSEAWHLDAVGAAAAL</sequence>
<evidence type="ECO:0000313" key="2">
    <source>
        <dbReference type="Proteomes" id="UP000494106"/>
    </source>
</evidence>
<evidence type="ECO:0000313" key="1">
    <source>
        <dbReference type="EMBL" id="CAB3257990.1"/>
    </source>
</evidence>
<name>A0A8S1BHF8_ARCPL</name>
<protein>
    <submittedName>
        <fullName evidence="1">Uncharacterized protein</fullName>
    </submittedName>
</protein>
<gene>
    <name evidence="1" type="ORF">APLA_LOCUS16323</name>
</gene>